<evidence type="ECO:0000313" key="2">
    <source>
        <dbReference type="EMBL" id="KAK9996126.1"/>
    </source>
</evidence>
<protein>
    <submittedName>
        <fullName evidence="2">Uncharacterized protein</fullName>
    </submittedName>
</protein>
<organism evidence="2 3">
    <name type="scientific">Lithocarpus litseifolius</name>
    <dbReference type="NCBI Taxonomy" id="425828"/>
    <lineage>
        <taxon>Eukaryota</taxon>
        <taxon>Viridiplantae</taxon>
        <taxon>Streptophyta</taxon>
        <taxon>Embryophyta</taxon>
        <taxon>Tracheophyta</taxon>
        <taxon>Spermatophyta</taxon>
        <taxon>Magnoliopsida</taxon>
        <taxon>eudicotyledons</taxon>
        <taxon>Gunneridae</taxon>
        <taxon>Pentapetalae</taxon>
        <taxon>rosids</taxon>
        <taxon>fabids</taxon>
        <taxon>Fagales</taxon>
        <taxon>Fagaceae</taxon>
        <taxon>Lithocarpus</taxon>
    </lineage>
</organism>
<sequence length="55" mass="6271">MTTNNNNRDEPRTTAFERQRNGYAKGMLGPTVMEWSKRTLALKKGTEKDQKAAMP</sequence>
<dbReference type="Proteomes" id="UP001459277">
    <property type="component" value="Unassembled WGS sequence"/>
</dbReference>
<evidence type="ECO:0000256" key="1">
    <source>
        <dbReference type="SAM" id="MobiDB-lite"/>
    </source>
</evidence>
<feature type="compositionally biased region" description="Basic and acidic residues" evidence="1">
    <location>
        <begin position="7"/>
        <end position="20"/>
    </location>
</feature>
<proteinExistence type="predicted"/>
<name>A0AAW2CD53_9ROSI</name>
<evidence type="ECO:0000313" key="3">
    <source>
        <dbReference type="Proteomes" id="UP001459277"/>
    </source>
</evidence>
<dbReference type="EMBL" id="JAZDWU010000007">
    <property type="protein sequence ID" value="KAK9996126.1"/>
    <property type="molecule type" value="Genomic_DNA"/>
</dbReference>
<reference evidence="2 3" key="1">
    <citation type="submission" date="2024-01" db="EMBL/GenBank/DDBJ databases">
        <title>A telomere-to-telomere, gap-free genome of sweet tea (Lithocarpus litseifolius).</title>
        <authorList>
            <person name="Zhou J."/>
        </authorList>
    </citation>
    <scope>NUCLEOTIDE SEQUENCE [LARGE SCALE GENOMIC DNA]</scope>
    <source>
        <strain evidence="2">Zhou-2022a</strain>
        <tissue evidence="2">Leaf</tissue>
    </source>
</reference>
<comment type="caution">
    <text evidence="2">The sequence shown here is derived from an EMBL/GenBank/DDBJ whole genome shotgun (WGS) entry which is preliminary data.</text>
</comment>
<accession>A0AAW2CD53</accession>
<feature type="region of interest" description="Disordered" evidence="1">
    <location>
        <begin position="1"/>
        <end position="22"/>
    </location>
</feature>
<gene>
    <name evidence="2" type="ORF">SO802_020812</name>
</gene>
<dbReference type="AlphaFoldDB" id="A0AAW2CD53"/>
<keyword evidence="3" id="KW-1185">Reference proteome</keyword>